<feature type="region of interest" description="Disordered" evidence="1">
    <location>
        <begin position="167"/>
        <end position="204"/>
    </location>
</feature>
<accession>A0A426ZEG0</accession>
<sequence>MIRSMVSPESHFKAQLNPPYSRHSGEGRCVPLVPDVGTHLIETLIPSLARGQAPDRRRPWPPHLALSFDLSLGRSLLLDLALLCCFVLLMLPSSVVDSVVVAGVSRYRGWCVGTGCISCGRRGIGSPIPSLALFLLCLLYEKREIPGATSGGLEEVAQPTRIILPEVASTSPELDQEKDLSPNKKERTSENAQPHEESPRTQGLGEVLSVPLGLRSRHGGMSRPSKSERTYMQGYLGLTSKGPKSLLCAPKGHWRSKEMPLSRAQRPMGTIR</sequence>
<evidence type="ECO:0000313" key="2">
    <source>
        <dbReference type="EMBL" id="RRT62332.1"/>
    </source>
</evidence>
<gene>
    <name evidence="2" type="ORF">B296_00007308</name>
</gene>
<dbReference type="AlphaFoldDB" id="A0A426ZEG0"/>
<feature type="compositionally biased region" description="Basic and acidic residues" evidence="1">
    <location>
        <begin position="175"/>
        <end position="199"/>
    </location>
</feature>
<dbReference type="Proteomes" id="UP000287651">
    <property type="component" value="Unassembled WGS sequence"/>
</dbReference>
<organism evidence="2 3">
    <name type="scientific">Ensete ventricosum</name>
    <name type="common">Abyssinian banana</name>
    <name type="synonym">Musa ensete</name>
    <dbReference type="NCBI Taxonomy" id="4639"/>
    <lineage>
        <taxon>Eukaryota</taxon>
        <taxon>Viridiplantae</taxon>
        <taxon>Streptophyta</taxon>
        <taxon>Embryophyta</taxon>
        <taxon>Tracheophyta</taxon>
        <taxon>Spermatophyta</taxon>
        <taxon>Magnoliopsida</taxon>
        <taxon>Liliopsida</taxon>
        <taxon>Zingiberales</taxon>
        <taxon>Musaceae</taxon>
        <taxon>Ensete</taxon>
    </lineage>
</organism>
<feature type="region of interest" description="Disordered" evidence="1">
    <location>
        <begin position="252"/>
        <end position="272"/>
    </location>
</feature>
<name>A0A426ZEG0_ENSVE</name>
<feature type="region of interest" description="Disordered" evidence="1">
    <location>
        <begin position="1"/>
        <end position="24"/>
    </location>
</feature>
<evidence type="ECO:0000313" key="3">
    <source>
        <dbReference type="Proteomes" id="UP000287651"/>
    </source>
</evidence>
<protein>
    <submittedName>
        <fullName evidence="2">Uncharacterized protein</fullName>
    </submittedName>
</protein>
<proteinExistence type="predicted"/>
<reference evidence="2 3" key="1">
    <citation type="journal article" date="2014" name="Agronomy (Basel)">
        <title>A Draft Genome Sequence for Ensete ventricosum, the Drought-Tolerant Tree Against Hunger.</title>
        <authorList>
            <person name="Harrison J."/>
            <person name="Moore K.A."/>
            <person name="Paszkiewicz K."/>
            <person name="Jones T."/>
            <person name="Grant M."/>
            <person name="Ambacheew D."/>
            <person name="Muzemil S."/>
            <person name="Studholme D.J."/>
        </authorList>
    </citation>
    <scope>NUCLEOTIDE SEQUENCE [LARGE SCALE GENOMIC DNA]</scope>
</reference>
<comment type="caution">
    <text evidence="2">The sequence shown here is derived from an EMBL/GenBank/DDBJ whole genome shotgun (WGS) entry which is preliminary data.</text>
</comment>
<evidence type="ECO:0000256" key="1">
    <source>
        <dbReference type="SAM" id="MobiDB-lite"/>
    </source>
</evidence>
<dbReference type="EMBL" id="AMZH03007023">
    <property type="protein sequence ID" value="RRT62332.1"/>
    <property type="molecule type" value="Genomic_DNA"/>
</dbReference>